<dbReference type="GO" id="GO:0005525">
    <property type="term" value="F:GTP binding"/>
    <property type="evidence" value="ECO:0007669"/>
    <property type="project" value="UniProtKB-KW"/>
</dbReference>
<proteinExistence type="predicted"/>
<accession>A0A1Z2XKK9</accession>
<reference evidence="14" key="1">
    <citation type="submission" date="2016-04" db="EMBL/GenBank/DDBJ databases">
        <title>Complete Genome Sequences of Twelve Strains of a Stable Defined Moderately Diverse Mouse Microbiota 2 (sDMDMm2).</title>
        <authorList>
            <person name="Uchimura Y."/>
            <person name="Wyss M."/>
            <person name="Brugiroux S."/>
            <person name="Limenitakis J.P."/>
            <person name="Stecher B."/>
            <person name="McCoy K.D."/>
            <person name="Macpherson A.J."/>
        </authorList>
    </citation>
    <scope>NUCLEOTIDE SEQUENCE [LARGE SCALE GENOMIC DNA]</scope>
    <source>
        <strain evidence="14">YL27</strain>
    </source>
</reference>
<keyword evidence="7 11" id="KW-0464">Manganese</keyword>
<dbReference type="AlphaFoldDB" id="A0A1B1SDE8"/>
<evidence type="ECO:0000256" key="1">
    <source>
        <dbReference type="ARBA" id="ARBA00012726"/>
    </source>
</evidence>
<dbReference type="EMBL" id="CP015402">
    <property type="protein sequence ID" value="ANU64733.1"/>
    <property type="molecule type" value="Genomic_DNA"/>
</dbReference>
<evidence type="ECO:0000256" key="6">
    <source>
        <dbReference type="ARBA" id="ARBA00023134"/>
    </source>
</evidence>
<feature type="active site" description="GMP-histidine intermediate" evidence="9">
    <location>
        <position position="358"/>
    </location>
</feature>
<name>A0A1B1SDE8_9BACT</name>
<sequence length="432" mass="48444">MSAESRCAVAKPSIPIAIEGYDVKIFTDNIEEKALEQIKELLSIDVFSDKKIRIMPDVHAGAGCVIGFTGDLGDKVIPNIVGVDIGCGMRILNLGKLSEIDFHAFHEHILGNVPSGMIVREDRFGFKPLVGEEMEIYREAKQLVTELYCYRELKDTGRINKSIGSLGGGNHFIELDKDDEDNVYLVIHTGSRNLGKQVADIYQAKAVKHLTDGADELEETIKRTIEEYKAAGRRSKLQSVIKKLRKEHQDAEPNLPAALCYVEGYGREHYLHDMRLCQRWAVLNRKLISLLLMRFFPGVEVKEEFESVHNYISDDNIIRKGSISAADGERCIIPLNMRDGSLLCTGKGNPDWNCSAPHGAGRVLSRTQAYEKITMEDFEASMQGIYSESVNDFTRDESPMVYKPAEEIIANIGETVNIDTIIRPIFNFKASK</sequence>
<comment type="catalytic activity">
    <reaction evidence="8">
        <text>a 3'-end 3'-phospho-ribonucleotide-RNA + a 5'-end dephospho-ribonucleoside-RNA + GTP = a ribonucleotidyl-ribonucleotide-RNA + GMP + diphosphate</text>
        <dbReference type="Rhea" id="RHEA:68076"/>
        <dbReference type="Rhea" id="RHEA-COMP:10463"/>
        <dbReference type="Rhea" id="RHEA-COMP:13936"/>
        <dbReference type="Rhea" id="RHEA-COMP:17355"/>
        <dbReference type="ChEBI" id="CHEBI:33019"/>
        <dbReference type="ChEBI" id="CHEBI:37565"/>
        <dbReference type="ChEBI" id="CHEBI:58115"/>
        <dbReference type="ChEBI" id="CHEBI:83062"/>
        <dbReference type="ChEBI" id="CHEBI:138284"/>
        <dbReference type="ChEBI" id="CHEBI:173118"/>
        <dbReference type="EC" id="6.5.1.8"/>
    </reaction>
</comment>
<keyword evidence="12" id="KW-0175">Coiled coil</keyword>
<evidence type="ECO:0000256" key="3">
    <source>
        <dbReference type="ARBA" id="ARBA00022723"/>
    </source>
</evidence>
<dbReference type="Pfam" id="PF01139">
    <property type="entry name" value="RtcB"/>
    <property type="match status" value="1"/>
</dbReference>
<dbReference type="GO" id="GO:0003909">
    <property type="term" value="F:DNA ligase activity"/>
    <property type="evidence" value="ECO:0007669"/>
    <property type="project" value="TreeGrafter"/>
</dbReference>
<dbReference type="PANTHER" id="PTHR43749">
    <property type="entry name" value="RNA-SPLICING LIGASE RTCB"/>
    <property type="match status" value="1"/>
</dbReference>
<organism evidence="13 14">
    <name type="scientific">Muribaculum intestinale</name>
    <dbReference type="NCBI Taxonomy" id="1796646"/>
    <lineage>
        <taxon>Bacteria</taxon>
        <taxon>Pseudomonadati</taxon>
        <taxon>Bacteroidota</taxon>
        <taxon>Bacteroidia</taxon>
        <taxon>Bacteroidales</taxon>
        <taxon>Muribaculaceae</taxon>
        <taxon>Muribaculum</taxon>
    </lineage>
</organism>
<dbReference type="Proteomes" id="UP000186351">
    <property type="component" value="Chromosome"/>
</dbReference>
<evidence type="ECO:0000313" key="14">
    <source>
        <dbReference type="Proteomes" id="UP000186351"/>
    </source>
</evidence>
<evidence type="ECO:0000256" key="8">
    <source>
        <dbReference type="ARBA" id="ARBA00047746"/>
    </source>
</evidence>
<dbReference type="Gene3D" id="3.90.1860.10">
    <property type="entry name" value="tRNA-splicing ligase RtcB"/>
    <property type="match status" value="1"/>
</dbReference>
<evidence type="ECO:0000313" key="13">
    <source>
        <dbReference type="EMBL" id="ANU64733.1"/>
    </source>
</evidence>
<dbReference type="GO" id="GO:0006281">
    <property type="term" value="P:DNA repair"/>
    <property type="evidence" value="ECO:0007669"/>
    <property type="project" value="TreeGrafter"/>
</dbReference>
<dbReference type="STRING" id="1796646.A4V02_03400"/>
<keyword evidence="3 11" id="KW-0479">Metal-binding</keyword>
<dbReference type="GO" id="GO:0170057">
    <property type="term" value="F:RNA ligase (GTP) activity"/>
    <property type="evidence" value="ECO:0007669"/>
    <property type="project" value="UniProtKB-EC"/>
</dbReference>
<feature type="binding site" evidence="10">
    <location>
        <begin position="334"/>
        <end position="337"/>
    </location>
    <ligand>
        <name>GMP</name>
        <dbReference type="ChEBI" id="CHEBI:58115"/>
    </ligand>
</feature>
<dbReference type="OrthoDB" id="9802323at2"/>
<evidence type="ECO:0000256" key="4">
    <source>
        <dbReference type="ARBA" id="ARBA00022741"/>
    </source>
</evidence>
<evidence type="ECO:0000256" key="7">
    <source>
        <dbReference type="ARBA" id="ARBA00023211"/>
    </source>
</evidence>
<feature type="binding site" evidence="11">
    <location>
        <position position="84"/>
    </location>
    <ligand>
        <name>Mn(2+)</name>
        <dbReference type="ChEBI" id="CHEBI:29035"/>
        <label>1</label>
    </ligand>
</feature>
<dbReference type="InterPro" id="IPR052915">
    <property type="entry name" value="RtcB-like"/>
</dbReference>
<gene>
    <name evidence="13" type="ORF">A4V02_03400</name>
</gene>
<dbReference type="GO" id="GO:0006396">
    <property type="term" value="P:RNA processing"/>
    <property type="evidence" value="ECO:0007669"/>
    <property type="project" value="InterPro"/>
</dbReference>
<dbReference type="EC" id="6.5.1.8" evidence="1"/>
<feature type="binding site" evidence="10">
    <location>
        <position position="341"/>
    </location>
    <ligand>
        <name>GMP</name>
        <dbReference type="ChEBI" id="CHEBI:58115"/>
    </ligand>
</feature>
<accession>A0A1B1SDE8</accession>
<dbReference type="KEGG" id="pary:A4V02_03400"/>
<keyword evidence="6 10" id="KW-0342">GTP-binding</keyword>
<dbReference type="InterPro" id="IPR036025">
    <property type="entry name" value="RtcB-like_sf"/>
</dbReference>
<dbReference type="GO" id="GO:0042245">
    <property type="term" value="P:RNA repair"/>
    <property type="evidence" value="ECO:0007669"/>
    <property type="project" value="UniProtKB-KW"/>
</dbReference>
<evidence type="ECO:0000256" key="10">
    <source>
        <dbReference type="PIRSR" id="PIRSR601233-2"/>
    </source>
</evidence>
<keyword evidence="2 13" id="KW-0436">Ligase</keyword>
<feature type="binding site" evidence="10">
    <location>
        <begin position="170"/>
        <end position="174"/>
    </location>
    <ligand>
        <name>GMP</name>
        <dbReference type="ChEBI" id="CHEBI:58115"/>
    </ligand>
</feature>
<evidence type="ECO:0000256" key="9">
    <source>
        <dbReference type="PIRSR" id="PIRSR601233-1"/>
    </source>
</evidence>
<feature type="binding site" evidence="11">
    <location>
        <position position="171"/>
    </location>
    <ligand>
        <name>Mn(2+)</name>
        <dbReference type="ChEBI" id="CHEBI:29035"/>
        <label>1</label>
    </ligand>
</feature>
<evidence type="ECO:0000256" key="5">
    <source>
        <dbReference type="ARBA" id="ARBA00022800"/>
    </source>
</evidence>
<keyword evidence="14" id="KW-1185">Reference proteome</keyword>
<comment type="cofactor">
    <cofactor evidence="11">
        <name>Mn(2+)</name>
        <dbReference type="ChEBI" id="CHEBI:29035"/>
    </cofactor>
    <text evidence="11">Binds 2 manganese ions per subunit.</text>
</comment>
<evidence type="ECO:0000256" key="2">
    <source>
        <dbReference type="ARBA" id="ARBA00022598"/>
    </source>
</evidence>
<feature type="binding site" evidence="10">
    <location>
        <begin position="358"/>
        <end position="361"/>
    </location>
    <ligand>
        <name>GMP</name>
        <dbReference type="ChEBI" id="CHEBI:58115"/>
    </ligand>
</feature>
<dbReference type="InterPro" id="IPR001233">
    <property type="entry name" value="RtcB"/>
</dbReference>
<feature type="coiled-coil region" evidence="12">
    <location>
        <begin position="207"/>
        <end position="234"/>
    </location>
</feature>
<dbReference type="PANTHER" id="PTHR43749:SF2">
    <property type="entry name" value="RNA-SPLICING LIGASE RTCB"/>
    <property type="match status" value="1"/>
</dbReference>
<keyword evidence="4 10" id="KW-0547">Nucleotide-binding</keyword>
<feature type="binding site" evidence="11">
    <location>
        <position position="188"/>
    </location>
    <ligand>
        <name>Mn(2+)</name>
        <dbReference type="ChEBI" id="CHEBI:29035"/>
        <label>2</label>
    </ligand>
</feature>
<dbReference type="SUPFAM" id="SSF103365">
    <property type="entry name" value="Hypothetical protein PH1602"/>
    <property type="match status" value="1"/>
</dbReference>
<keyword evidence="5" id="KW-0692">RNA repair</keyword>
<evidence type="ECO:0000256" key="12">
    <source>
        <dbReference type="SAM" id="Coils"/>
    </source>
</evidence>
<protein>
    <recommendedName>
        <fullName evidence="1">3'-phosphate/5'-hydroxy nucleic acid ligase</fullName>
        <ecNumber evidence="1">6.5.1.8</ecNumber>
    </recommendedName>
</protein>
<evidence type="ECO:0000256" key="11">
    <source>
        <dbReference type="PIRSR" id="PIRSR601233-3"/>
    </source>
</evidence>
<dbReference type="GO" id="GO:0030145">
    <property type="term" value="F:manganese ion binding"/>
    <property type="evidence" value="ECO:0007669"/>
    <property type="project" value="TreeGrafter"/>
</dbReference>